<comment type="caution">
    <text evidence="3">The sequence shown here is derived from an EMBL/GenBank/DDBJ whole genome shotgun (WGS) entry which is preliminary data.</text>
</comment>
<dbReference type="AlphaFoldDB" id="A0A016SP88"/>
<dbReference type="SUPFAM" id="SSF53335">
    <property type="entry name" value="S-adenosyl-L-methionine-dependent methyltransferases"/>
    <property type="match status" value="1"/>
</dbReference>
<proteinExistence type="predicted"/>
<keyword evidence="1" id="KW-1133">Transmembrane helix</keyword>
<dbReference type="InterPro" id="IPR026913">
    <property type="entry name" value="METTL24"/>
</dbReference>
<evidence type="ECO:0000313" key="4">
    <source>
        <dbReference type="Proteomes" id="UP000024635"/>
    </source>
</evidence>
<name>A0A016SP88_9BILA</name>
<dbReference type="Proteomes" id="UP000024635">
    <property type="component" value="Unassembled WGS sequence"/>
</dbReference>
<dbReference type="Gene3D" id="3.40.50.150">
    <property type="entry name" value="Vaccinia Virus protein VP39"/>
    <property type="match status" value="1"/>
</dbReference>
<feature type="domain" description="Methyltransferase" evidence="2">
    <location>
        <begin position="132"/>
        <end position="314"/>
    </location>
</feature>
<sequence length="332" mass="38179">MLPGDFRERCWGLEAKRTHVNNCGHCLASTSHLGEHGHCNTIIEMLTPSMMSITVLLIVAMCVRFYVQRKHKHDINGSHDTSISSSISSASYRSDFEKMLELYRSQGEERRRILKDVINKNSGDYSDLYSILVPEVYCIAKVRVGSVNDGGKWMCNPFWIPKDSFVFSLGLHDEISFEAELQRITNQCCYIIGFDRLKQKAQTQQMLSSIRAKSKKAWISNTTDEEKENYTIDYLMKLENITHIEVLKMDIEGSELDVLPGFLEEHHPAQIMVEVHHSSSMTARLLQCISRQGYWLFSHEINGAFHHVSEYSFIHESVFPRYGASPISRYLN</sequence>
<keyword evidence="4" id="KW-1185">Reference proteome</keyword>
<dbReference type="STRING" id="53326.A0A016SP88"/>
<evidence type="ECO:0000256" key="1">
    <source>
        <dbReference type="SAM" id="Phobius"/>
    </source>
</evidence>
<feature type="transmembrane region" description="Helical" evidence="1">
    <location>
        <begin position="50"/>
        <end position="67"/>
    </location>
</feature>
<evidence type="ECO:0000313" key="3">
    <source>
        <dbReference type="EMBL" id="EYB92162.1"/>
    </source>
</evidence>
<keyword evidence="1" id="KW-0472">Membrane</keyword>
<gene>
    <name evidence="3" type="primary">Acey_s0197.g1574</name>
    <name evidence="3" type="ORF">Y032_0197g1574</name>
</gene>
<accession>A0A016SP88</accession>
<dbReference type="Pfam" id="PF13383">
    <property type="entry name" value="Methyltransf_22"/>
    <property type="match status" value="1"/>
</dbReference>
<protein>
    <recommendedName>
        <fullName evidence="2">Methyltransferase domain-containing protein</fullName>
    </recommendedName>
</protein>
<organism evidence="3 4">
    <name type="scientific">Ancylostoma ceylanicum</name>
    <dbReference type="NCBI Taxonomy" id="53326"/>
    <lineage>
        <taxon>Eukaryota</taxon>
        <taxon>Metazoa</taxon>
        <taxon>Ecdysozoa</taxon>
        <taxon>Nematoda</taxon>
        <taxon>Chromadorea</taxon>
        <taxon>Rhabditida</taxon>
        <taxon>Rhabditina</taxon>
        <taxon>Rhabditomorpha</taxon>
        <taxon>Strongyloidea</taxon>
        <taxon>Ancylostomatidae</taxon>
        <taxon>Ancylostomatinae</taxon>
        <taxon>Ancylostoma</taxon>
    </lineage>
</organism>
<keyword evidence="1" id="KW-0812">Transmembrane</keyword>
<dbReference type="InterPro" id="IPR029063">
    <property type="entry name" value="SAM-dependent_MTases_sf"/>
</dbReference>
<dbReference type="InterPro" id="IPR025714">
    <property type="entry name" value="Methyltranfer_dom"/>
</dbReference>
<evidence type="ECO:0000259" key="2">
    <source>
        <dbReference type="Pfam" id="PF13383"/>
    </source>
</evidence>
<reference evidence="4" key="1">
    <citation type="journal article" date="2015" name="Nat. Genet.">
        <title>The genome and transcriptome of the zoonotic hookworm Ancylostoma ceylanicum identify infection-specific gene families.</title>
        <authorList>
            <person name="Schwarz E.M."/>
            <person name="Hu Y."/>
            <person name="Antoshechkin I."/>
            <person name="Miller M.M."/>
            <person name="Sternberg P.W."/>
            <person name="Aroian R.V."/>
        </authorList>
    </citation>
    <scope>NUCLEOTIDE SEQUENCE</scope>
    <source>
        <strain evidence="4">HY135</strain>
    </source>
</reference>
<dbReference type="PANTHER" id="PTHR32026">
    <property type="entry name" value="METHYLTRANSFERASE-LIKE PROTEIN 24"/>
    <property type="match status" value="1"/>
</dbReference>
<dbReference type="PANTHER" id="PTHR32026:SF27">
    <property type="entry name" value="METHYLTRANSFERASE FKBM DOMAIN-CONTAINING PROTEIN-RELATED"/>
    <property type="match status" value="1"/>
</dbReference>
<dbReference type="OrthoDB" id="10006218at2759"/>
<dbReference type="EMBL" id="JARK01001533">
    <property type="protein sequence ID" value="EYB92162.1"/>
    <property type="molecule type" value="Genomic_DNA"/>
</dbReference>